<dbReference type="CDD" id="cd01876">
    <property type="entry name" value="YihA_EngB"/>
    <property type="match status" value="1"/>
</dbReference>
<dbReference type="GO" id="GO:0005525">
    <property type="term" value="F:GTP binding"/>
    <property type="evidence" value="ECO:0007669"/>
    <property type="project" value="UniProtKB-UniRule"/>
</dbReference>
<keyword evidence="9 10" id="KW-0131">Cell cycle</keyword>
<dbReference type="SUPFAM" id="SSF52540">
    <property type="entry name" value="P-loop containing nucleoside triphosphate hydrolases"/>
    <property type="match status" value="1"/>
</dbReference>
<dbReference type="GO" id="GO:0005829">
    <property type="term" value="C:cytosol"/>
    <property type="evidence" value="ECO:0007669"/>
    <property type="project" value="TreeGrafter"/>
</dbReference>
<evidence type="ECO:0000256" key="8">
    <source>
        <dbReference type="ARBA" id="ARBA00023210"/>
    </source>
</evidence>
<dbReference type="HAMAP" id="MF_00321">
    <property type="entry name" value="GTPase_EngB"/>
    <property type="match status" value="1"/>
</dbReference>
<evidence type="ECO:0000256" key="10">
    <source>
        <dbReference type="HAMAP-Rule" id="MF_00321"/>
    </source>
</evidence>
<dbReference type="Gene3D" id="3.40.50.300">
    <property type="entry name" value="P-loop containing nucleotide triphosphate hydrolases"/>
    <property type="match status" value="1"/>
</dbReference>
<dbReference type="GO" id="GO:0000917">
    <property type="term" value="P:division septum assembly"/>
    <property type="evidence" value="ECO:0007669"/>
    <property type="project" value="UniProtKB-KW"/>
</dbReference>
<feature type="domain" description="EngB-type G" evidence="11">
    <location>
        <begin position="38"/>
        <end position="212"/>
    </location>
</feature>
<keyword evidence="6" id="KW-0460">Magnesium</keyword>
<dbReference type="InterPro" id="IPR030393">
    <property type="entry name" value="G_ENGB_dom"/>
</dbReference>
<evidence type="ECO:0000256" key="2">
    <source>
        <dbReference type="ARBA" id="ARBA00009638"/>
    </source>
</evidence>
<evidence type="ECO:0000256" key="1">
    <source>
        <dbReference type="ARBA" id="ARBA00001946"/>
    </source>
</evidence>
<keyword evidence="13" id="KW-1185">Reference proteome</keyword>
<dbReference type="PANTHER" id="PTHR11649">
    <property type="entry name" value="MSS1/TRME-RELATED GTP-BINDING PROTEIN"/>
    <property type="match status" value="1"/>
</dbReference>
<gene>
    <name evidence="10" type="primary">engB</name>
    <name evidence="12" type="ORF">MDMS009_740</name>
</gene>
<dbReference type="Proteomes" id="UP000004679">
    <property type="component" value="Unassembled WGS sequence"/>
</dbReference>
<dbReference type="PROSITE" id="PS51706">
    <property type="entry name" value="G_ENGB"/>
    <property type="match status" value="1"/>
</dbReference>
<evidence type="ECO:0000256" key="9">
    <source>
        <dbReference type="ARBA" id="ARBA00023306"/>
    </source>
</evidence>
<keyword evidence="3 10" id="KW-0132">Cell division</keyword>
<dbReference type="PANTHER" id="PTHR11649:SF13">
    <property type="entry name" value="ENGB-TYPE G DOMAIN-CONTAINING PROTEIN"/>
    <property type="match status" value="1"/>
</dbReference>
<dbReference type="NCBIfam" id="TIGR03598">
    <property type="entry name" value="GTPase_YsxC"/>
    <property type="match status" value="1"/>
</dbReference>
<name>C0N3J9_9GAMM</name>
<evidence type="ECO:0000256" key="7">
    <source>
        <dbReference type="ARBA" id="ARBA00023134"/>
    </source>
</evidence>
<comment type="cofactor">
    <cofactor evidence="1">
        <name>Mg(2+)</name>
        <dbReference type="ChEBI" id="CHEBI:18420"/>
    </cofactor>
</comment>
<evidence type="ECO:0000256" key="4">
    <source>
        <dbReference type="ARBA" id="ARBA00022723"/>
    </source>
</evidence>
<evidence type="ECO:0000256" key="3">
    <source>
        <dbReference type="ARBA" id="ARBA00022618"/>
    </source>
</evidence>
<accession>C0N3J9</accession>
<comment type="similarity">
    <text evidence="2 10">Belongs to the TRAFAC class TrmE-Era-EngA-EngB-Septin-like GTPase superfamily. EngB GTPase family.</text>
</comment>
<evidence type="ECO:0000313" key="13">
    <source>
        <dbReference type="Proteomes" id="UP000004679"/>
    </source>
</evidence>
<dbReference type="EMBL" id="GG657891">
    <property type="protein sequence ID" value="EEF80636.1"/>
    <property type="molecule type" value="Genomic_DNA"/>
</dbReference>
<keyword evidence="8 10" id="KW-0717">Septation</keyword>
<dbReference type="HOGENOM" id="CLU_033732_1_0_6"/>
<dbReference type="Pfam" id="PF01926">
    <property type="entry name" value="MMR_HSR1"/>
    <property type="match status" value="1"/>
</dbReference>
<evidence type="ECO:0000256" key="5">
    <source>
        <dbReference type="ARBA" id="ARBA00022741"/>
    </source>
</evidence>
<protein>
    <recommendedName>
        <fullName evidence="10">Probable GTP-binding protein EngB</fullName>
    </recommendedName>
</protein>
<dbReference type="GO" id="GO:0046872">
    <property type="term" value="F:metal ion binding"/>
    <property type="evidence" value="ECO:0007669"/>
    <property type="project" value="UniProtKB-KW"/>
</dbReference>
<comment type="function">
    <text evidence="10">Necessary for normal cell division and for the maintenance of normal septation.</text>
</comment>
<dbReference type="InterPro" id="IPR019987">
    <property type="entry name" value="GTP-bd_ribosome_bio_YsxC"/>
</dbReference>
<keyword evidence="5 10" id="KW-0547">Nucleotide-binding</keyword>
<dbReference type="InterPro" id="IPR027417">
    <property type="entry name" value="P-loop_NTPase"/>
</dbReference>
<evidence type="ECO:0000259" key="11">
    <source>
        <dbReference type="PROSITE" id="PS51706"/>
    </source>
</evidence>
<sequence>MLLLLGQFFTRNGSMSQLYRNAYYTGSATQLSQLPEDTGFEVAFAGRSNAGKSSAINTITGIRSLARTSKTPGRTQMINFFHFDDQRALVDLPGYGYAKVPEKMKQKWQQTLAKYLETRQSLRGLMMMMDVRHPLKEFDLQMLSWANQADLSVHILLTKADKLKNSAAKQSLLKVVAELKNHDLKASVQLFSSLNKSGRDIAVQKLDEWFEVELVGSTE</sequence>
<proteinExistence type="inferred from homology"/>
<evidence type="ECO:0000256" key="6">
    <source>
        <dbReference type="ARBA" id="ARBA00022842"/>
    </source>
</evidence>
<keyword evidence="7 10" id="KW-0342">GTP-binding</keyword>
<organism evidence="12 13">
    <name type="scientific">Methylophaga thiooxydans DMS010</name>
    <dbReference type="NCBI Taxonomy" id="637616"/>
    <lineage>
        <taxon>Bacteria</taxon>
        <taxon>Pseudomonadati</taxon>
        <taxon>Pseudomonadota</taxon>
        <taxon>Gammaproteobacteria</taxon>
        <taxon>Thiotrichales</taxon>
        <taxon>Piscirickettsiaceae</taxon>
        <taxon>Methylophaga</taxon>
    </lineage>
</organism>
<keyword evidence="4" id="KW-0479">Metal-binding</keyword>
<evidence type="ECO:0000313" key="12">
    <source>
        <dbReference type="EMBL" id="EEF80636.1"/>
    </source>
</evidence>
<dbReference type="AlphaFoldDB" id="C0N3J9"/>
<dbReference type="FunFam" id="3.40.50.300:FF:000098">
    <property type="entry name" value="Probable GTP-binding protein EngB"/>
    <property type="match status" value="1"/>
</dbReference>
<dbReference type="InterPro" id="IPR006073">
    <property type="entry name" value="GTP-bd"/>
</dbReference>
<reference evidence="12 13" key="1">
    <citation type="journal article" date="2011" name="J. Bacteriol.">
        <title>Draft genome sequence of the chemolithoheterotrophic, halophilic methylotroph Methylophaga thiooxydans DMS010.</title>
        <authorList>
            <person name="Boden R."/>
            <person name="Ferriera S."/>
            <person name="Johnson J."/>
            <person name="Kelly D.P."/>
            <person name="Murrell J.C."/>
            <person name="Schafer H."/>
        </authorList>
    </citation>
    <scope>NUCLEOTIDE SEQUENCE [LARGE SCALE GENOMIC DNA]</scope>
    <source>
        <strain evidence="12 13">DMS010</strain>
    </source>
</reference>